<dbReference type="RefSeq" id="WP_208496550.1">
    <property type="nucleotide sequence ID" value="NZ_JAGFNP010000005.1"/>
</dbReference>
<sequence>MSRKKSTVYIEEAADMRLEAAARKLGASKAELIRRFIDEGLLRTGESEPPLPPLPKFRSGRPLTVEEMDEAIYQSMKRRAQKR</sequence>
<gene>
    <name evidence="2" type="ORF">J5V16_12235</name>
</gene>
<dbReference type="InterPro" id="IPR002145">
    <property type="entry name" value="CopG"/>
</dbReference>
<dbReference type="Pfam" id="PF01402">
    <property type="entry name" value="RHH_1"/>
    <property type="match status" value="1"/>
</dbReference>
<proteinExistence type="predicted"/>
<name>A0ABS3U497_9ACTN</name>
<evidence type="ECO:0000313" key="2">
    <source>
        <dbReference type="EMBL" id="MBO3733596.1"/>
    </source>
</evidence>
<keyword evidence="3" id="KW-1185">Reference proteome</keyword>
<dbReference type="Proteomes" id="UP000681341">
    <property type="component" value="Unassembled WGS sequence"/>
</dbReference>
<protein>
    <submittedName>
        <fullName evidence="2">Ribbon-helix-helix protein, CopG family</fullName>
    </submittedName>
</protein>
<feature type="domain" description="Ribbon-helix-helix protein CopG" evidence="1">
    <location>
        <begin position="7"/>
        <end position="43"/>
    </location>
</feature>
<organism evidence="2 3">
    <name type="scientific">Glycomyces niveus</name>
    <dbReference type="NCBI Taxonomy" id="2820287"/>
    <lineage>
        <taxon>Bacteria</taxon>
        <taxon>Bacillati</taxon>
        <taxon>Actinomycetota</taxon>
        <taxon>Actinomycetes</taxon>
        <taxon>Glycomycetales</taxon>
        <taxon>Glycomycetaceae</taxon>
        <taxon>Glycomyces</taxon>
    </lineage>
</organism>
<evidence type="ECO:0000313" key="3">
    <source>
        <dbReference type="Proteomes" id="UP000681341"/>
    </source>
</evidence>
<comment type="caution">
    <text evidence="2">The sequence shown here is derived from an EMBL/GenBank/DDBJ whole genome shotgun (WGS) entry which is preliminary data.</text>
</comment>
<dbReference type="EMBL" id="JAGFNP010000005">
    <property type="protein sequence ID" value="MBO3733596.1"/>
    <property type="molecule type" value="Genomic_DNA"/>
</dbReference>
<reference evidence="2 3" key="1">
    <citation type="submission" date="2021-03" db="EMBL/GenBank/DDBJ databases">
        <title>Glycomyces sp. nov., a novel actinomycete isolated from soil.</title>
        <authorList>
            <person name="Yang X."/>
            <person name="Xu X."/>
        </authorList>
    </citation>
    <scope>NUCLEOTIDE SEQUENCE [LARGE SCALE GENOMIC DNA]</scope>
    <source>
        <strain evidence="2 3">NEAU-S30</strain>
    </source>
</reference>
<evidence type="ECO:0000259" key="1">
    <source>
        <dbReference type="Pfam" id="PF01402"/>
    </source>
</evidence>
<accession>A0ABS3U497</accession>